<dbReference type="Gene3D" id="3.10.129.10">
    <property type="entry name" value="Hotdog Thioesterase"/>
    <property type="match status" value="1"/>
</dbReference>
<feature type="compositionally biased region" description="Polar residues" evidence="1">
    <location>
        <begin position="245"/>
        <end position="256"/>
    </location>
</feature>
<evidence type="ECO:0000256" key="1">
    <source>
        <dbReference type="SAM" id="MobiDB-lite"/>
    </source>
</evidence>
<dbReference type="RefSeq" id="WP_227671677.1">
    <property type="nucleotide sequence ID" value="NZ_CAJHAH010000001.1"/>
</dbReference>
<organism evidence="2 3">
    <name type="scientific">Psychrobacter luti</name>
    <dbReference type="NCBI Taxonomy" id="198481"/>
    <lineage>
        <taxon>Bacteria</taxon>
        <taxon>Pseudomonadati</taxon>
        <taxon>Pseudomonadota</taxon>
        <taxon>Gammaproteobacteria</taxon>
        <taxon>Moraxellales</taxon>
        <taxon>Moraxellaceae</taxon>
        <taxon>Psychrobacter</taxon>
    </lineage>
</organism>
<dbReference type="Pfam" id="PF14539">
    <property type="entry name" value="DUF4442"/>
    <property type="match status" value="1"/>
</dbReference>
<reference evidence="2 3" key="1">
    <citation type="submission" date="2020-08" db="EMBL/GenBank/DDBJ databases">
        <title>Genomic Encyclopedia of Type Strains, Phase III (KMG-III): the genomes of soil and plant-associated and newly described type strains.</title>
        <authorList>
            <person name="Whitman W."/>
        </authorList>
    </citation>
    <scope>NUCLEOTIDE SEQUENCE [LARGE SCALE GENOMIC DNA]</scope>
    <source>
        <strain evidence="2 3">CECT 5885</strain>
    </source>
</reference>
<dbReference type="Proteomes" id="UP000588111">
    <property type="component" value="Unassembled WGS sequence"/>
</dbReference>
<sequence>MSGLLKKLPTKLTNKRAVKVADNTRLPVEKPNSTLKPISNQFTKLLSVTKYLPAGARASILSKAFGKVVPYVGTTGIYYETVNPNQVVVSLNNTKAVQNHIGSVHAVAITLLAETATGFILGLNLPSDRVLLIKSYSVNFYRPIKKGQIAAVASLSDEQRLDILNTPKGEMVIPCVIHDRESDSDRDPIVVEMTWAWIPKSELEARRQGKASKELENNQIDNEKTEDEPSEHKQPKAEQSESEENSLTSTQELESN</sequence>
<dbReference type="InterPro" id="IPR029069">
    <property type="entry name" value="HotDog_dom_sf"/>
</dbReference>
<protein>
    <submittedName>
        <fullName evidence="2">Acyl-coenzyme A thioesterase PaaI-like protein</fullName>
    </submittedName>
</protein>
<name>A0A839TBF0_9GAMM</name>
<dbReference type="CDD" id="cd03443">
    <property type="entry name" value="PaaI_thioesterase"/>
    <property type="match status" value="1"/>
</dbReference>
<keyword evidence="3" id="KW-1185">Reference proteome</keyword>
<accession>A0A839TBF0</accession>
<feature type="region of interest" description="Disordered" evidence="1">
    <location>
        <begin position="205"/>
        <end position="256"/>
    </location>
</feature>
<gene>
    <name evidence="2" type="ORF">FHS24_001218</name>
</gene>
<evidence type="ECO:0000313" key="2">
    <source>
        <dbReference type="EMBL" id="MBB3106717.1"/>
    </source>
</evidence>
<dbReference type="EMBL" id="JACHXL010000002">
    <property type="protein sequence ID" value="MBB3106717.1"/>
    <property type="molecule type" value="Genomic_DNA"/>
</dbReference>
<feature type="compositionally biased region" description="Basic and acidic residues" evidence="1">
    <location>
        <begin position="205"/>
        <end position="216"/>
    </location>
</feature>
<comment type="caution">
    <text evidence="2">The sequence shown here is derived from an EMBL/GenBank/DDBJ whole genome shotgun (WGS) entry which is preliminary data.</text>
</comment>
<dbReference type="AlphaFoldDB" id="A0A839TBF0"/>
<feature type="compositionally biased region" description="Basic and acidic residues" evidence="1">
    <location>
        <begin position="230"/>
        <end position="239"/>
    </location>
</feature>
<proteinExistence type="predicted"/>
<evidence type="ECO:0000313" key="3">
    <source>
        <dbReference type="Proteomes" id="UP000588111"/>
    </source>
</evidence>
<dbReference type="InterPro" id="IPR027961">
    <property type="entry name" value="DUF4442"/>
</dbReference>
<dbReference type="SUPFAM" id="SSF54637">
    <property type="entry name" value="Thioesterase/thiol ester dehydrase-isomerase"/>
    <property type="match status" value="1"/>
</dbReference>